<dbReference type="CTD" id="4301"/>
<feature type="region of interest" description="Disordered" evidence="11">
    <location>
        <begin position="1098"/>
        <end position="1180"/>
    </location>
</feature>
<evidence type="ECO:0000313" key="16">
    <source>
        <dbReference type="RefSeq" id="XP_054830037.1"/>
    </source>
</evidence>
<feature type="compositionally biased region" description="Basic and acidic residues" evidence="11">
    <location>
        <begin position="1490"/>
        <end position="1506"/>
    </location>
</feature>
<feature type="compositionally biased region" description="Basic and acidic residues" evidence="11">
    <location>
        <begin position="1143"/>
        <end position="1163"/>
    </location>
</feature>
<dbReference type="Pfam" id="PF00498">
    <property type="entry name" value="FHA"/>
    <property type="match status" value="1"/>
</dbReference>
<dbReference type="FunFam" id="3.10.20.90:FF:000025">
    <property type="entry name" value="Afadin, adherens junction formation factor"/>
    <property type="match status" value="1"/>
</dbReference>
<feature type="domain" description="Ras-associating" evidence="13">
    <location>
        <begin position="247"/>
        <end position="349"/>
    </location>
</feature>
<dbReference type="CDD" id="cd06789">
    <property type="entry name" value="PDZ_AFDN-like"/>
    <property type="match status" value="1"/>
</dbReference>
<feature type="compositionally biased region" description="Acidic residues" evidence="11">
    <location>
        <begin position="1579"/>
        <end position="1590"/>
    </location>
</feature>
<feature type="compositionally biased region" description="Basic and acidic residues" evidence="11">
    <location>
        <begin position="1598"/>
        <end position="1678"/>
    </location>
</feature>
<feature type="compositionally biased region" description="Pro residues" evidence="11">
    <location>
        <begin position="1695"/>
        <end position="1710"/>
    </location>
</feature>
<evidence type="ECO:0000256" key="5">
    <source>
        <dbReference type="ARBA" id="ARBA00022949"/>
    </source>
</evidence>
<keyword evidence="15" id="KW-1185">Reference proteome</keyword>
<dbReference type="InterPro" id="IPR029071">
    <property type="entry name" value="Ubiquitin-like_domsf"/>
</dbReference>
<dbReference type="InterPro" id="IPR000159">
    <property type="entry name" value="RA_dom"/>
</dbReference>
<dbReference type="Gene3D" id="3.10.20.90">
    <property type="entry name" value="Phosphatidylinositol 3-kinase Catalytic Subunit, Chain A, domain 1"/>
    <property type="match status" value="2"/>
</dbReference>
<dbReference type="GO" id="GO:0034330">
    <property type="term" value="P:cell junction organization"/>
    <property type="evidence" value="ECO:0007669"/>
    <property type="project" value="UniProtKB-ARBA"/>
</dbReference>
<reference evidence="16" key="1">
    <citation type="submission" date="2025-08" db="UniProtKB">
        <authorList>
            <consortium name="RefSeq"/>
        </authorList>
    </citation>
    <scope>IDENTIFICATION</scope>
    <source>
        <tissue evidence="16">Blood</tissue>
    </source>
</reference>
<dbReference type="Pfam" id="PF00595">
    <property type="entry name" value="PDZ"/>
    <property type="match status" value="1"/>
</dbReference>
<dbReference type="SUPFAM" id="SSF50156">
    <property type="entry name" value="PDZ domain-like"/>
    <property type="match status" value="1"/>
</dbReference>
<evidence type="ECO:0000256" key="8">
    <source>
        <dbReference type="ARBA" id="ARBA00058472"/>
    </source>
</evidence>
<dbReference type="FunFam" id="2.30.42.10:FF:000032">
    <property type="entry name" value="Afadin isoform A"/>
    <property type="match status" value="1"/>
</dbReference>
<evidence type="ECO:0000256" key="1">
    <source>
        <dbReference type="ARBA" id="ARBA00004536"/>
    </source>
</evidence>
<evidence type="ECO:0000259" key="14">
    <source>
        <dbReference type="PROSITE" id="PS51126"/>
    </source>
</evidence>
<feature type="compositionally biased region" description="Polar residues" evidence="11">
    <location>
        <begin position="1123"/>
        <end position="1134"/>
    </location>
</feature>
<feature type="compositionally biased region" description="Basic and acidic residues" evidence="11">
    <location>
        <begin position="1406"/>
        <end position="1440"/>
    </location>
</feature>
<dbReference type="SUPFAM" id="SSF49879">
    <property type="entry name" value="SMAD/FHA domain"/>
    <property type="match status" value="1"/>
</dbReference>
<dbReference type="GO" id="GO:0005912">
    <property type="term" value="C:adherens junction"/>
    <property type="evidence" value="ECO:0007669"/>
    <property type="project" value="UniProtKB-SubCell"/>
</dbReference>
<keyword evidence="6" id="KW-0007">Acetylation</keyword>
<dbReference type="SMART" id="SM00314">
    <property type="entry name" value="RA"/>
    <property type="match status" value="2"/>
</dbReference>
<feature type="region of interest" description="Disordered" evidence="11">
    <location>
        <begin position="1570"/>
        <end position="1809"/>
    </location>
</feature>
<comment type="function">
    <text evidence="8">Belongs to an adhesion system, probably together with the E-cadherin-catenin system, which plays a role in the organization of homotypic, interneuronal and heterotypic cell-cell adherens junctions (AJs). Nectin- and actin-filament-binding protein that connects nectin to the actin cytoskeleton. May play a key role in the organization of epithelial structures of the embryonic ectoderm. Essential for the organization of adherens junctions.</text>
</comment>
<sequence>MSGGSGGSREEERRKLADIINHWNANRLDLFEISPPTEDLEFHGVMRFYFQDKAAGNFATKCIRVSSTATTQDVIETLAEKFRPDMRMLSSPKYSLYEVHVSGERRLDIDEKPLVVQLNWNKDDREGRFVLKNENDALPPKKAQSNGPEKQEKEGVIQNFKRTLSKKEKKEKKRREKEALRQALDDRPFHGDDIENSRLAAEVYKDMPETSFTRTISNPEVVMKRRRQQKLEKRMQEFRSSDGRPDSGGTLRIYADSLKPNIPYKTILLSTTDTADFAVIEALEKYGLEKENPKDYCIARVMLPPGAQHSDDKGAKESVLDDDECPLQIFREWPSDKGILVFQLKRRPPDYVPKKSKKQIDGKPLKGKERVDGSGYGSSLPPEKLPYLVELSPDGSDSRDKPKLYRLQLSVTEVGTEKFDDNSIQLFGPGIQPHHCDLSNMDGVVTVTPRSMDAETYVEGQLISETTMLQSGMKVQFGSSHVFKFVDPIQDHIPKGRLDTGHMVKGLRHKAGAVQETTFDLEGDIHSGTGLPASKSTNRLDSDRISTSSTAERGMVKPMIRIEQQQDYRRQDGRPQDAHGPELILPASIEFRESSEDAFLSAVINYTNSSTVHFKLSPTYVLYMTCRYVLSSQYRPDISPAERSHKVIAIVNKMVSMMEGVIQEVDQVDQKQKNIAGALAFWMANASELLNFIKQDRDLSRITLDAQDVLAHLVQMAFKYLVHCLQSELNNYMPAFLDDPEENNPQRPKIDDVLHTLTGAMSLLRRCRVNAALTIQLFSQLFHFINMWLFNRLVTDPDSGLCSHYWGAIIRQQLGHIEAWAEKQGLELAADCHLSRIVQATTLLTMDKYSPEDIPNINSTCFKLNSLQLHALLQNYHCAPDEPFIPTELIENVVAVAENTADELARSDGREVQLEEDPDLQLPFLLPEDGYSCDVVRNIPNGLQEFLDPLCQRGFCRLTPHPRSPGTWTIYFEGADYESHLLQDNADLAQPLRKEPEIITVTLKKQNGMGLSIVAAKGAGQDKLGIYVKSVVKGGAADVDGRLAAGDQLLSVDGRSLVGLSQERAAELMTRTGSVVTLEVAKQGAIYHGLATLLNQPSPMMQRVSDRRGSGKPRPKSEGFELYNNSAQNGSPESPQLPWTEYNEPKKLPGDDRLMKNRADHRSSPNVANQPPSPGTKNAYVAGTTNKITSVSTGNLCTEEQILPSRPEAYPIPTQTYTREYFTFPASKSQDRMGPAQNQWSNYEEKPQIATESNHYISTAMQRVTRSQEELRDDKVYQPERNRLEVVIQKDVEYFDRKSDSDPWMNSSVDSSTSSQEHLNHSTKSLPLGSCLTKSGPGRWKTPIASQPVSLAASQTTRTDLPPPPPPPPVHYAADFDGLQMDLPLPPPPPPSSQLGTQSSSQVAAAERKKREEHQRWYEKEKARLEEERDRKRREQERKLGQMRAQPLIPAQSLLPPVTVQQVKPEKPSTLQRSQETVIRELQPQQQPRTIERRDLQYITISKEELSSTDSLSPDPWKRDAKEKLEKQQQMHIVDMLSKEIQELQNKPDRSAEENDRLRKLMLEWQFQKRLQESKQKDEDEDDEEDDDIDTMLIMQRLEAERRARLQDEERRRQQQLEEMRKREAEDRARQEEERRRQEEERTKREAEQKRRQEEEYYNRLEAERRRQHDEAERRLLEPDEPGLYRPPLPREYEFPPLPPSSNAPPPPPQRNTSYLKTQVLSPDTIYTAKFVAYNDDEEEEDSCLATGSNSYTGSTGAIAGSQESYLDPRDKKSKSQDGDLPGAPENLTFRERQRLFSQGQDVSNKVKASRKLMELENELNTK</sequence>
<keyword evidence="7" id="KW-0175">Coiled coil</keyword>
<dbReference type="InterPro" id="IPR037977">
    <property type="entry name" value="CBD_Afadin"/>
</dbReference>
<dbReference type="InterPro" id="IPR036034">
    <property type="entry name" value="PDZ_sf"/>
</dbReference>
<evidence type="ECO:0000256" key="11">
    <source>
        <dbReference type="SAM" id="MobiDB-lite"/>
    </source>
</evidence>
<dbReference type="InterPro" id="IPR001478">
    <property type="entry name" value="PDZ"/>
</dbReference>
<feature type="compositionally biased region" description="Low complexity" evidence="11">
    <location>
        <begin position="1393"/>
        <end position="1402"/>
    </location>
</feature>
<feature type="region of interest" description="Disordered" evidence="11">
    <location>
        <begin position="1298"/>
        <end position="1530"/>
    </location>
</feature>
<dbReference type="GO" id="GO:0030154">
    <property type="term" value="P:cell differentiation"/>
    <property type="evidence" value="ECO:0007669"/>
    <property type="project" value="UniProtKB-ARBA"/>
</dbReference>
<dbReference type="Gene3D" id="2.60.200.20">
    <property type="match status" value="1"/>
</dbReference>
<keyword evidence="3" id="KW-0677">Repeat</keyword>
<dbReference type="InterPro" id="IPR028842">
    <property type="entry name" value="Afadin"/>
</dbReference>
<dbReference type="GO" id="GO:0050839">
    <property type="term" value="F:cell adhesion molecule binding"/>
    <property type="evidence" value="ECO:0007669"/>
    <property type="project" value="TreeGrafter"/>
</dbReference>
<proteinExistence type="predicted"/>
<feature type="compositionally biased region" description="Polar residues" evidence="11">
    <location>
        <begin position="1304"/>
        <end position="1325"/>
    </location>
</feature>
<evidence type="ECO:0000313" key="15">
    <source>
        <dbReference type="Proteomes" id="UP001190640"/>
    </source>
</evidence>
<feature type="compositionally biased region" description="Basic and acidic residues" evidence="11">
    <location>
        <begin position="1104"/>
        <end position="1119"/>
    </location>
</feature>
<dbReference type="SMART" id="SM00240">
    <property type="entry name" value="FHA"/>
    <property type="match status" value="1"/>
</dbReference>
<dbReference type="Gene3D" id="2.30.42.10">
    <property type="match status" value="1"/>
</dbReference>
<accession>A0AA97J2J7</accession>
<dbReference type="SMART" id="SM01132">
    <property type="entry name" value="DIL"/>
    <property type="match status" value="1"/>
</dbReference>
<dbReference type="SUPFAM" id="SSF54236">
    <property type="entry name" value="Ubiquitin-like"/>
    <property type="match status" value="2"/>
</dbReference>
<feature type="region of interest" description="Disordered" evidence="11">
    <location>
        <begin position="131"/>
        <end position="192"/>
    </location>
</feature>
<dbReference type="InterPro" id="IPR000253">
    <property type="entry name" value="FHA_dom"/>
</dbReference>
<dbReference type="RefSeq" id="XP_054830037.1">
    <property type="nucleotide sequence ID" value="XM_054974062.1"/>
</dbReference>
<dbReference type="InterPro" id="IPR008984">
    <property type="entry name" value="SMAD_FHA_dom_sf"/>
</dbReference>
<feature type="compositionally biased region" description="Polar residues" evidence="11">
    <location>
        <begin position="1711"/>
        <end position="1722"/>
    </location>
</feature>
<feature type="compositionally biased region" description="Basic and acidic residues" evidence="11">
    <location>
        <begin position="1516"/>
        <end position="1529"/>
    </location>
</feature>
<dbReference type="FunFam" id="2.60.200.20:FF:000006">
    <property type="entry name" value="Afadin, adherens junction formation factor"/>
    <property type="match status" value="1"/>
</dbReference>
<dbReference type="PROSITE" id="PS51126">
    <property type="entry name" value="DILUTE"/>
    <property type="match status" value="1"/>
</dbReference>
<evidence type="ECO:0000259" key="13">
    <source>
        <dbReference type="PROSITE" id="PS50200"/>
    </source>
</evidence>
<evidence type="ECO:0000259" key="12">
    <source>
        <dbReference type="PROSITE" id="PS50106"/>
    </source>
</evidence>
<feature type="compositionally biased region" description="Polar residues" evidence="11">
    <location>
        <begin position="1344"/>
        <end position="1359"/>
    </location>
</feature>
<feature type="compositionally biased region" description="Pro residues" evidence="11">
    <location>
        <begin position="1361"/>
        <end position="1370"/>
    </location>
</feature>
<name>A0AA97J2J7_EUBMA</name>
<gene>
    <name evidence="16" type="primary">AFDN</name>
</gene>
<dbReference type="CDD" id="cd22711">
    <property type="entry name" value="FHA_AFDN"/>
    <property type="match status" value="1"/>
</dbReference>
<dbReference type="PROSITE" id="PS50200">
    <property type="entry name" value="RA"/>
    <property type="match status" value="2"/>
</dbReference>
<feature type="compositionally biased region" description="Basic and acidic residues" evidence="11">
    <location>
        <begin position="176"/>
        <end position="192"/>
    </location>
</feature>
<dbReference type="PANTHER" id="PTHR10398">
    <property type="entry name" value="AFADIN"/>
    <property type="match status" value="1"/>
</dbReference>
<evidence type="ECO:0000256" key="6">
    <source>
        <dbReference type="ARBA" id="ARBA00022990"/>
    </source>
</evidence>
<feature type="compositionally biased region" description="Basic and acidic residues" evidence="11">
    <location>
        <begin position="1767"/>
        <end position="1778"/>
    </location>
</feature>
<dbReference type="GO" id="GO:0007165">
    <property type="term" value="P:signal transduction"/>
    <property type="evidence" value="ECO:0007669"/>
    <property type="project" value="InterPro"/>
</dbReference>
<evidence type="ECO:0000256" key="4">
    <source>
        <dbReference type="ARBA" id="ARBA00022889"/>
    </source>
</evidence>
<dbReference type="GO" id="GO:0032880">
    <property type="term" value="P:regulation of protein localization"/>
    <property type="evidence" value="ECO:0007669"/>
    <property type="project" value="TreeGrafter"/>
</dbReference>
<dbReference type="GO" id="GO:0005737">
    <property type="term" value="C:cytoplasm"/>
    <property type="evidence" value="ECO:0007669"/>
    <property type="project" value="UniProtKB-ARBA"/>
</dbReference>
<evidence type="ECO:0000256" key="9">
    <source>
        <dbReference type="ARBA" id="ARBA00073709"/>
    </source>
</evidence>
<evidence type="ECO:0000256" key="7">
    <source>
        <dbReference type="ARBA" id="ARBA00023054"/>
    </source>
</evidence>
<dbReference type="SMART" id="SM00228">
    <property type="entry name" value="PDZ"/>
    <property type="match status" value="1"/>
</dbReference>
<protein>
    <recommendedName>
        <fullName evidence="9">Afadin</fullName>
    </recommendedName>
    <alternativeName>
        <fullName evidence="10">Afadin adherens junction formation factor</fullName>
    </alternativeName>
</protein>
<feature type="domain" description="PDZ" evidence="12">
    <location>
        <begin position="998"/>
        <end position="1084"/>
    </location>
</feature>
<dbReference type="Pfam" id="PF00788">
    <property type="entry name" value="RA"/>
    <property type="match status" value="2"/>
</dbReference>
<evidence type="ECO:0000256" key="10">
    <source>
        <dbReference type="ARBA" id="ARBA00083790"/>
    </source>
</evidence>
<feature type="compositionally biased region" description="Polar residues" evidence="11">
    <location>
        <begin position="1469"/>
        <end position="1489"/>
    </location>
</feature>
<keyword evidence="4" id="KW-0130">Cell adhesion</keyword>
<comment type="subcellular location">
    <subcellularLocation>
        <location evidence="1">Cell junction</location>
        <location evidence="1">Adherens junction</location>
    </subcellularLocation>
</comment>
<dbReference type="FunFam" id="3.10.20.90:FF:000033">
    <property type="entry name" value="afadin isoform X1"/>
    <property type="match status" value="1"/>
</dbReference>
<feature type="domain" description="Dilute" evidence="14">
    <location>
        <begin position="652"/>
        <end position="899"/>
    </location>
</feature>
<dbReference type="CDD" id="cd01781">
    <property type="entry name" value="RA2_Afadin"/>
    <property type="match status" value="1"/>
</dbReference>
<dbReference type="CDD" id="cd15471">
    <property type="entry name" value="Myo5p-like_CBD_afadin"/>
    <property type="match status" value="1"/>
</dbReference>
<dbReference type="CDD" id="cd01782">
    <property type="entry name" value="RA1_Afadin"/>
    <property type="match status" value="1"/>
</dbReference>
<dbReference type="GO" id="GO:0007155">
    <property type="term" value="P:cell adhesion"/>
    <property type="evidence" value="ECO:0007669"/>
    <property type="project" value="UniProtKB-KW"/>
</dbReference>
<keyword evidence="5" id="KW-0965">Cell junction</keyword>
<evidence type="ECO:0000256" key="2">
    <source>
        <dbReference type="ARBA" id="ARBA00022553"/>
    </source>
</evidence>
<feature type="region of interest" description="Disordered" evidence="11">
    <location>
        <begin position="523"/>
        <end position="549"/>
    </location>
</feature>
<feature type="region of interest" description="Disordered" evidence="11">
    <location>
        <begin position="351"/>
        <end position="385"/>
    </location>
</feature>
<evidence type="ECO:0000256" key="3">
    <source>
        <dbReference type="ARBA" id="ARBA00022737"/>
    </source>
</evidence>
<keyword evidence="2" id="KW-0597">Phosphoprotein</keyword>
<feature type="domain" description="Ras-associating" evidence="13">
    <location>
        <begin position="42"/>
        <end position="136"/>
    </location>
</feature>
<dbReference type="GeneID" id="129325968"/>
<dbReference type="PANTHER" id="PTHR10398:SF2">
    <property type="entry name" value="AFADIN"/>
    <property type="match status" value="1"/>
</dbReference>
<organism evidence="15 16">
    <name type="scientific">Eublepharis macularius</name>
    <name type="common">Leopard gecko</name>
    <name type="synonym">Cyrtodactylus macularius</name>
    <dbReference type="NCBI Taxonomy" id="481883"/>
    <lineage>
        <taxon>Eukaryota</taxon>
        <taxon>Metazoa</taxon>
        <taxon>Chordata</taxon>
        <taxon>Craniata</taxon>
        <taxon>Vertebrata</taxon>
        <taxon>Euteleostomi</taxon>
        <taxon>Lepidosauria</taxon>
        <taxon>Squamata</taxon>
        <taxon>Bifurcata</taxon>
        <taxon>Gekkota</taxon>
        <taxon>Eublepharidae</taxon>
        <taxon>Eublepharinae</taxon>
        <taxon>Eublepharis</taxon>
    </lineage>
</organism>
<dbReference type="Pfam" id="PF01843">
    <property type="entry name" value="DIL"/>
    <property type="match status" value="1"/>
</dbReference>
<dbReference type="InterPro" id="IPR002710">
    <property type="entry name" value="Dilute_dom"/>
</dbReference>
<feature type="compositionally biased region" description="Polar residues" evidence="11">
    <location>
        <begin position="1746"/>
        <end position="1756"/>
    </location>
</feature>
<dbReference type="Proteomes" id="UP001190640">
    <property type="component" value="Chromosome 1"/>
</dbReference>
<feature type="compositionally biased region" description="Basic residues" evidence="11">
    <location>
        <begin position="163"/>
        <end position="175"/>
    </location>
</feature>
<feature type="compositionally biased region" description="Basic and acidic residues" evidence="11">
    <location>
        <begin position="351"/>
        <end position="372"/>
    </location>
</feature>
<dbReference type="PROSITE" id="PS50106">
    <property type="entry name" value="PDZ"/>
    <property type="match status" value="1"/>
</dbReference>